<accession>A0A5F1Y0S8</accession>
<dbReference type="Gene3D" id="3.40.1350.10">
    <property type="match status" value="1"/>
</dbReference>
<dbReference type="InterPro" id="IPR003509">
    <property type="entry name" value="UPF0102_YraN-like"/>
</dbReference>
<reference evidence="3 4" key="1">
    <citation type="submission" date="2018-11" db="EMBL/GenBank/DDBJ databases">
        <title>Complete genome sequence of Leptospira kmetyi isolate LS 001/16 from soil sample associated with a leptospirosis patient in Kelantan.</title>
        <authorList>
            <person name="Muhammad Yusoff F."/>
            <person name="Muhammad Yusoff S."/>
            <person name="Ahmad M.N."/>
            <person name="Yusof N.Y."/>
            <person name="Aziah I."/>
        </authorList>
    </citation>
    <scope>NUCLEOTIDE SEQUENCE [LARGE SCALE GENOMIC DNA]</scope>
    <source>
        <strain evidence="3 4">LS 001/16</strain>
    </source>
</reference>
<dbReference type="RefSeq" id="WP_123179034.1">
    <property type="nucleotide sequence ID" value="NZ_CP033614.1"/>
</dbReference>
<dbReference type="AlphaFoldDB" id="A0A5F1Y0S8"/>
<evidence type="ECO:0000256" key="2">
    <source>
        <dbReference type="HAMAP-Rule" id="MF_00048"/>
    </source>
</evidence>
<dbReference type="Proteomes" id="UP000276407">
    <property type="component" value="Chromosome 1"/>
</dbReference>
<proteinExistence type="inferred from homology"/>
<gene>
    <name evidence="3" type="ORF">EFP84_02000</name>
</gene>
<evidence type="ECO:0000313" key="4">
    <source>
        <dbReference type="Proteomes" id="UP000276407"/>
    </source>
</evidence>
<name>A0A5F1Y0S8_9LEPT</name>
<organism evidence="3 4">
    <name type="scientific">Leptospira kmetyi</name>
    <dbReference type="NCBI Taxonomy" id="408139"/>
    <lineage>
        <taxon>Bacteria</taxon>
        <taxon>Pseudomonadati</taxon>
        <taxon>Spirochaetota</taxon>
        <taxon>Spirochaetia</taxon>
        <taxon>Leptospirales</taxon>
        <taxon>Leptospiraceae</taxon>
        <taxon>Leptospira</taxon>
    </lineage>
</organism>
<dbReference type="KEGG" id="lkm:EFP84_02000"/>
<dbReference type="Pfam" id="PF02021">
    <property type="entry name" value="UPF0102"/>
    <property type="match status" value="1"/>
</dbReference>
<sequence>MTAVRKSKGDEGESIASDFLISLGHTILKRNYRFGRAEIDIISNKEEVLYFTEVKFWKEFKEFHPFVAFNSAKQSRMRRAAEAFIAADLSFQNHFVSFCLVSVNAKKGCEYYPDLF</sequence>
<dbReference type="PANTHER" id="PTHR34039:SF1">
    <property type="entry name" value="UPF0102 PROTEIN YRAN"/>
    <property type="match status" value="1"/>
</dbReference>
<dbReference type="NCBIfam" id="NF009157">
    <property type="entry name" value="PRK12497.4-3"/>
    <property type="match status" value="1"/>
</dbReference>
<dbReference type="SUPFAM" id="SSF52980">
    <property type="entry name" value="Restriction endonuclease-like"/>
    <property type="match status" value="1"/>
</dbReference>
<evidence type="ECO:0000256" key="1">
    <source>
        <dbReference type="ARBA" id="ARBA00006738"/>
    </source>
</evidence>
<evidence type="ECO:0000313" key="3">
    <source>
        <dbReference type="EMBL" id="AYV54398.1"/>
    </source>
</evidence>
<dbReference type="HAMAP" id="MF_00048">
    <property type="entry name" value="UPF0102"/>
    <property type="match status" value="1"/>
</dbReference>
<protein>
    <recommendedName>
        <fullName evidence="2">UPF0102 protein EFP84_02000</fullName>
    </recommendedName>
</protein>
<comment type="similarity">
    <text evidence="1 2">Belongs to the UPF0102 family.</text>
</comment>
<dbReference type="InterPro" id="IPR011856">
    <property type="entry name" value="tRNA_endonuc-like_dom_sf"/>
</dbReference>
<dbReference type="EMBL" id="CP033614">
    <property type="protein sequence ID" value="AYV54398.1"/>
    <property type="molecule type" value="Genomic_DNA"/>
</dbReference>
<dbReference type="GO" id="GO:0003676">
    <property type="term" value="F:nucleic acid binding"/>
    <property type="evidence" value="ECO:0007669"/>
    <property type="project" value="InterPro"/>
</dbReference>
<dbReference type="InterPro" id="IPR011335">
    <property type="entry name" value="Restrct_endonuc-II-like"/>
</dbReference>
<dbReference type="PANTHER" id="PTHR34039">
    <property type="entry name" value="UPF0102 PROTEIN YRAN"/>
    <property type="match status" value="1"/>
</dbReference>